<name>A0ABU1MM04_9SPHN</name>
<keyword evidence="2" id="KW-1185">Reference proteome</keyword>
<dbReference type="SUPFAM" id="SSF56634">
    <property type="entry name" value="Heme-dependent catalase-like"/>
    <property type="match status" value="1"/>
</dbReference>
<proteinExistence type="predicted"/>
<dbReference type="RefSeq" id="WP_309805246.1">
    <property type="nucleotide sequence ID" value="NZ_JAVDRD010000005.1"/>
</dbReference>
<protein>
    <recommendedName>
        <fullName evidence="3">Catalase</fullName>
    </recommendedName>
</protein>
<dbReference type="EMBL" id="JAVDRD010000005">
    <property type="protein sequence ID" value="MDR6511358.1"/>
    <property type="molecule type" value="Genomic_DNA"/>
</dbReference>
<dbReference type="Proteomes" id="UP001184150">
    <property type="component" value="Unassembled WGS sequence"/>
</dbReference>
<comment type="caution">
    <text evidence="1">The sequence shown here is derived from an EMBL/GenBank/DDBJ whole genome shotgun (WGS) entry which is preliminary data.</text>
</comment>
<dbReference type="PANTHER" id="PTHR36195">
    <property type="entry name" value="DOMAIN PROTEIN, PUTATIVE (AFU_ORTHOLOGUE AFUA_5G01990)-RELATED-RELATED"/>
    <property type="match status" value="1"/>
</dbReference>
<dbReference type="CDD" id="cd08152">
    <property type="entry name" value="y4iL_like"/>
    <property type="match status" value="1"/>
</dbReference>
<sequence length="365" mass="39340">MTNPPIAYSADLEQIEDNEAETDASLEKSFDHILETTAQDYGRPVRAVHAKAHGLFEGTFTVDANLPPELAQGLFTQAGRYDAALRISTNPGDILDDNVVLPRGLALKVEGVPGAYLPTAEGDAQDFLFVNGPVFATARADQFAGKLKLLAATTDRAPGAKVALSTVLGFINSALGKVGLESSALAAMGGAPQVHPLGETYFSTTPFRYGDHVAKFRLRPLSPALTALSGQVIDTSGRPDGLRETIREDAANLTGEWAFEVQLLRDLDRQPVEDASVEWPEEVSPFVQVATLRVEPQDSWSADKVQRIDETLHFSPWNGLEAHRPLGGINRARRRAYRHSADFRVAAQQGCPVAHAEAPASQPTA</sequence>
<accession>A0ABU1MM04</accession>
<dbReference type="PANTHER" id="PTHR36195:SF4">
    <property type="entry name" value="DOMAIN PROTEIN, PUTATIVE (AFU_ORTHOLOGUE AFUA_5G01990)-RELATED"/>
    <property type="match status" value="1"/>
</dbReference>
<dbReference type="InterPro" id="IPR018028">
    <property type="entry name" value="Catalase"/>
</dbReference>
<evidence type="ECO:0008006" key="3">
    <source>
        <dbReference type="Google" id="ProtNLM"/>
    </source>
</evidence>
<dbReference type="InterPro" id="IPR020835">
    <property type="entry name" value="Catalase_sf"/>
</dbReference>
<organism evidence="1 2">
    <name type="scientific">Novosphingobium capsulatum</name>
    <dbReference type="NCBI Taxonomy" id="13688"/>
    <lineage>
        <taxon>Bacteria</taxon>
        <taxon>Pseudomonadati</taxon>
        <taxon>Pseudomonadota</taxon>
        <taxon>Alphaproteobacteria</taxon>
        <taxon>Sphingomonadales</taxon>
        <taxon>Sphingomonadaceae</taxon>
        <taxon>Novosphingobium</taxon>
    </lineage>
</organism>
<reference evidence="1 2" key="1">
    <citation type="submission" date="2023-07" db="EMBL/GenBank/DDBJ databases">
        <title>Sorghum-associated microbial communities from plants grown in Nebraska, USA.</title>
        <authorList>
            <person name="Schachtman D."/>
        </authorList>
    </citation>
    <scope>NUCLEOTIDE SEQUENCE [LARGE SCALE GENOMIC DNA]</scope>
    <source>
        <strain evidence="1 2">DS1027</strain>
    </source>
</reference>
<dbReference type="PROSITE" id="PS51402">
    <property type="entry name" value="CATALASE_3"/>
    <property type="match status" value="1"/>
</dbReference>
<gene>
    <name evidence="1" type="ORF">J2792_002230</name>
</gene>
<dbReference type="Gene3D" id="2.40.180.10">
    <property type="entry name" value="Catalase core domain"/>
    <property type="match status" value="1"/>
</dbReference>
<evidence type="ECO:0000313" key="2">
    <source>
        <dbReference type="Proteomes" id="UP001184150"/>
    </source>
</evidence>
<evidence type="ECO:0000313" key="1">
    <source>
        <dbReference type="EMBL" id="MDR6511358.1"/>
    </source>
</evidence>